<accession>A0A4R6IFM6</accession>
<evidence type="ECO:0000313" key="2">
    <source>
        <dbReference type="Proteomes" id="UP000295518"/>
    </source>
</evidence>
<reference evidence="1 2" key="1">
    <citation type="submission" date="2019-03" db="EMBL/GenBank/DDBJ databases">
        <title>Genomic Encyclopedia of Archaeal and Bacterial Type Strains, Phase II (KMG-II): from individual species to whole genera.</title>
        <authorList>
            <person name="Goeker M."/>
        </authorList>
    </citation>
    <scope>NUCLEOTIDE SEQUENCE [LARGE SCALE GENOMIC DNA]</scope>
    <source>
        <strain evidence="1 2">ATCC 700618</strain>
    </source>
</reference>
<dbReference type="EMBL" id="SNWN01000010">
    <property type="protein sequence ID" value="TDO20447.1"/>
    <property type="molecule type" value="Genomic_DNA"/>
</dbReference>
<evidence type="ECO:0000313" key="1">
    <source>
        <dbReference type="EMBL" id="TDO20447.1"/>
    </source>
</evidence>
<protein>
    <submittedName>
        <fullName evidence="1">FMN-dependent NADH-azoreductase</fullName>
    </submittedName>
</protein>
<gene>
    <name evidence="1" type="ORF">EI74_0274</name>
</gene>
<dbReference type="SUPFAM" id="SSF52218">
    <property type="entry name" value="Flavoproteins"/>
    <property type="match status" value="1"/>
</dbReference>
<dbReference type="AlphaFoldDB" id="A0A4R6IFM6"/>
<name>A0A4R6IFM6_9MOLU</name>
<keyword evidence="2" id="KW-1185">Reference proteome</keyword>
<comment type="caution">
    <text evidence="1">The sequence shown here is derived from an EMBL/GenBank/DDBJ whole genome shotgun (WGS) entry which is preliminary data.</text>
</comment>
<organism evidence="1 2">
    <name type="scientific">Mycoplasma testudineum</name>
    <dbReference type="NCBI Taxonomy" id="244584"/>
    <lineage>
        <taxon>Bacteria</taxon>
        <taxon>Bacillati</taxon>
        <taxon>Mycoplasmatota</taxon>
        <taxon>Mollicutes</taxon>
        <taxon>Mycoplasmataceae</taxon>
        <taxon>Mycoplasma</taxon>
    </lineage>
</organism>
<proteinExistence type="predicted"/>
<dbReference type="RefSeq" id="WP_094254448.1">
    <property type="nucleotide sequence ID" value="NZ_NNCE01000002.1"/>
</dbReference>
<dbReference type="Proteomes" id="UP000295518">
    <property type="component" value="Unassembled WGS sequence"/>
</dbReference>
<dbReference type="InterPro" id="IPR029039">
    <property type="entry name" value="Flavoprotein-like_sf"/>
</dbReference>
<dbReference type="Gene3D" id="3.40.50.360">
    <property type="match status" value="1"/>
</dbReference>
<sequence length="200" mass="23161">MKKLLVLNMSHNKKNMSLIDVAIDDFLNNYTYTNPSAILEQKNISDISFFNVTNNRQTNLDFFNNDETDKWISLLHEFQNIIIGLEFSNLNPNHLFQNFIYRLTIENKTFVRTTDPKTNLKVVTGAFIGKKILLIIHADQINEISHNDHIIKKVRSPLELLGFDIKVIIIEDLLRANNPEMISKILAPYDNKIATEAIEF</sequence>